<organism evidence="1 2">
    <name type="scientific">Pseudomonas kuykendallii</name>
    <dbReference type="NCBI Taxonomy" id="1007099"/>
    <lineage>
        <taxon>Bacteria</taxon>
        <taxon>Pseudomonadati</taxon>
        <taxon>Pseudomonadota</taxon>
        <taxon>Gammaproteobacteria</taxon>
        <taxon>Pseudomonadales</taxon>
        <taxon>Pseudomonadaceae</taxon>
        <taxon>Pseudomonas</taxon>
    </lineage>
</organism>
<dbReference type="STRING" id="1007099.SAMN05216287_2024"/>
<dbReference type="OrthoDB" id="7030725at2"/>
<evidence type="ECO:0008006" key="3">
    <source>
        <dbReference type="Google" id="ProtNLM"/>
    </source>
</evidence>
<dbReference type="Pfam" id="PF12021">
    <property type="entry name" value="DUF3509"/>
    <property type="match status" value="1"/>
</dbReference>
<reference evidence="2" key="1">
    <citation type="submission" date="2016-10" db="EMBL/GenBank/DDBJ databases">
        <authorList>
            <person name="Varghese N."/>
            <person name="Submissions S."/>
        </authorList>
    </citation>
    <scope>NUCLEOTIDE SEQUENCE [LARGE SCALE GENOMIC DNA]</scope>
    <source>
        <strain evidence="2">NRRL B-59562</strain>
    </source>
</reference>
<protein>
    <recommendedName>
        <fullName evidence="3">DUF3509 domain-containing protein</fullName>
    </recommendedName>
</protein>
<dbReference type="RefSeq" id="WP_090227303.1">
    <property type="nucleotide sequence ID" value="NZ_FNNU01000002.1"/>
</dbReference>
<keyword evidence="2" id="KW-1185">Reference proteome</keyword>
<dbReference type="EMBL" id="FNNU01000002">
    <property type="protein sequence ID" value="SDW96407.1"/>
    <property type="molecule type" value="Genomic_DNA"/>
</dbReference>
<name>A0A1H2XUA7_9PSED</name>
<proteinExistence type="predicted"/>
<evidence type="ECO:0000313" key="1">
    <source>
        <dbReference type="EMBL" id="SDW96407.1"/>
    </source>
</evidence>
<dbReference type="Proteomes" id="UP000243778">
    <property type="component" value="Unassembled WGS sequence"/>
</dbReference>
<dbReference type="InterPro" id="IPR021898">
    <property type="entry name" value="DUF3509"/>
</dbReference>
<evidence type="ECO:0000313" key="2">
    <source>
        <dbReference type="Proteomes" id="UP000243778"/>
    </source>
</evidence>
<sequence>MESTTELLEGALAPYKVVLGPDRADGGRLMTLTNDAGEPVLQRTLSKGQLSDRFALTDVVDGILRDLLLIEGRIAPEVIAHLHGDSRVKNYAPL</sequence>
<dbReference type="AlphaFoldDB" id="A0A1H2XUA7"/>
<gene>
    <name evidence="1" type="ORF">SAMN05216287_2024</name>
</gene>
<accession>A0A1H2XUA7</accession>